<gene>
    <name evidence="2" type="ORF">FIV41_20865</name>
</gene>
<comment type="caution">
    <text evidence="2">The sequence shown here is derived from an EMBL/GenBank/DDBJ whole genome shotgun (WGS) entry which is preliminary data.</text>
</comment>
<dbReference type="EMBL" id="VFEQ01000015">
    <property type="protein sequence ID" value="TWR55572.1"/>
    <property type="molecule type" value="Genomic_DNA"/>
</dbReference>
<evidence type="ECO:0000313" key="3">
    <source>
        <dbReference type="Proteomes" id="UP000316123"/>
    </source>
</evidence>
<feature type="transmembrane region" description="Helical" evidence="1">
    <location>
        <begin position="12"/>
        <end position="30"/>
    </location>
</feature>
<accession>A0A9X9BRI4</accession>
<evidence type="ECO:0000256" key="1">
    <source>
        <dbReference type="SAM" id="Phobius"/>
    </source>
</evidence>
<keyword evidence="1" id="KW-0812">Transmembrane</keyword>
<dbReference type="Proteomes" id="UP000316123">
    <property type="component" value="Unassembled WGS sequence"/>
</dbReference>
<sequence>MSINEKHLEVVLTTLLADFGLAVSAIVIAIKRQPGFDVAAYDADIETMLAIPDRSKTFRTILETTLSSEETKVP</sequence>
<reference evidence="2 3" key="1">
    <citation type="submission" date="2019-06" db="EMBL/GenBank/DDBJ databases">
        <title>Pseudomonas bimorpha sp. nov. isolated from bovine raw milk and skim milk concentrate.</title>
        <authorList>
            <person name="Hofmann K."/>
            <person name="Huptas C."/>
            <person name="Doll E."/>
            <person name="Scherer S."/>
            <person name="Wenning M."/>
        </authorList>
    </citation>
    <scope>NUCLEOTIDE SEQUENCE [LARGE SCALE GENOMIC DNA]</scope>
    <source>
        <strain evidence="2 3">DSM 13124</strain>
    </source>
</reference>
<dbReference type="AlphaFoldDB" id="A0A9X9BRI4"/>
<evidence type="ECO:0000313" key="2">
    <source>
        <dbReference type="EMBL" id="TWR55572.1"/>
    </source>
</evidence>
<name>A0A9X9BRI4_PSEMA</name>
<proteinExistence type="predicted"/>
<dbReference type="RefSeq" id="WP_074846201.1">
    <property type="nucleotide sequence ID" value="NZ_FNSU01000003.1"/>
</dbReference>
<protein>
    <submittedName>
        <fullName evidence="2">Uncharacterized protein</fullName>
    </submittedName>
</protein>
<keyword evidence="1" id="KW-1133">Transmembrane helix</keyword>
<keyword evidence="1" id="KW-0472">Membrane</keyword>
<organism evidence="2 3">
    <name type="scientific">Pseudomonas marginalis</name>
    <name type="common">Pseudomonas panacis</name>
    <dbReference type="NCBI Taxonomy" id="298"/>
    <lineage>
        <taxon>Bacteria</taxon>
        <taxon>Pseudomonadati</taxon>
        <taxon>Pseudomonadota</taxon>
        <taxon>Gammaproteobacteria</taxon>
        <taxon>Pseudomonadales</taxon>
        <taxon>Pseudomonadaceae</taxon>
        <taxon>Pseudomonas</taxon>
    </lineage>
</organism>